<feature type="signal peptide" evidence="3">
    <location>
        <begin position="1"/>
        <end position="19"/>
    </location>
</feature>
<accession>A0A671TAA1</accession>
<keyword evidence="2" id="KW-1133">Transmembrane helix</keyword>
<evidence type="ECO:0000256" key="1">
    <source>
        <dbReference type="SAM" id="MobiDB-lite"/>
    </source>
</evidence>
<dbReference type="PANTHER" id="PTHR16502">
    <property type="entry name" value="KERATINOCYTE-ASSOCIATED TRANSMEMBRANE PROTEIN 2"/>
    <property type="match status" value="1"/>
</dbReference>
<keyword evidence="2" id="KW-0812">Transmembrane</keyword>
<evidence type="ECO:0000313" key="5">
    <source>
        <dbReference type="Proteomes" id="UP000472260"/>
    </source>
</evidence>
<feature type="compositionally biased region" description="Acidic residues" evidence="1">
    <location>
        <begin position="229"/>
        <end position="248"/>
    </location>
</feature>
<keyword evidence="3" id="KW-0732">Signal</keyword>
<dbReference type="OrthoDB" id="5846619at2759"/>
<dbReference type="Ensembl" id="ENSSANT00000113101.1">
    <property type="protein sequence ID" value="ENSSANP00000106594.1"/>
    <property type="gene ID" value="ENSSANG00000052096.1"/>
</dbReference>
<dbReference type="GeneID" id="107678410"/>
<feature type="transmembrane region" description="Helical" evidence="2">
    <location>
        <begin position="312"/>
        <end position="329"/>
    </location>
</feature>
<proteinExistence type="predicted"/>
<feature type="chain" id="PRO_5025406256" evidence="3">
    <location>
        <begin position="20"/>
        <end position="363"/>
    </location>
</feature>
<dbReference type="Pfam" id="PF17818">
    <property type="entry name" value="KCT2"/>
    <property type="match status" value="1"/>
</dbReference>
<evidence type="ECO:0000256" key="2">
    <source>
        <dbReference type="SAM" id="Phobius"/>
    </source>
</evidence>
<dbReference type="PANTHER" id="PTHR16502:SF0">
    <property type="entry name" value="KERATINOCYTE-ASSOCIATED TRANSMEMBRANE PROTEIN 2"/>
    <property type="match status" value="1"/>
</dbReference>
<feature type="compositionally biased region" description="Basic and acidic residues" evidence="1">
    <location>
        <begin position="170"/>
        <end position="188"/>
    </location>
</feature>
<feature type="compositionally biased region" description="Basic and acidic residues" evidence="1">
    <location>
        <begin position="127"/>
        <end position="158"/>
    </location>
</feature>
<name>A0A671TAA1_9TELE</name>
<protein>
    <submittedName>
        <fullName evidence="4">Trans-Golgi network integral membrane protein TGN38-like</fullName>
    </submittedName>
</protein>
<keyword evidence="5" id="KW-1185">Reference proteome</keyword>
<dbReference type="InterPro" id="IPR037645">
    <property type="entry name" value="KCT2"/>
</dbReference>
<sequence length="363" mass="39148">MLRLTALLIVVLCLHQVCSNTLPGNALGETPKPPDTDEGTTVLQSISANGPKSNDASTSKNDDPVNTVVETPNEENTNTSDSNKKVKPPQIIEANLDSENNAAKDGNNQTLPDPNIEDDENTIPETVTKDKDVSNNEGNGDDKPPTLDQNKKDDDAGKPDVGAPKAGGNVKEKTTTEKQNKEDDKQTDSKPAGDGGENPTDDKGQEEHKDSGDVPSGKKGEKPATADQNEVDDNSNPEPSEEGGDETDDKSVERMTTPENPTEFDEAAEGKGAVEHTAGDPSNEQDTSNSKTGKKDDRKQNVQSENAENSHFFAYLVCAVILVAVLYIASHNKRKIIAFVVEGRRSRGTRRPKTSDYHKLEQH</sequence>
<feature type="compositionally biased region" description="Basic and acidic residues" evidence="1">
    <location>
        <begin position="200"/>
        <end position="224"/>
    </location>
</feature>
<reference evidence="4" key="2">
    <citation type="submission" date="2025-09" db="UniProtKB">
        <authorList>
            <consortium name="Ensembl"/>
        </authorList>
    </citation>
    <scope>IDENTIFICATION</scope>
</reference>
<reference evidence="4" key="1">
    <citation type="submission" date="2025-08" db="UniProtKB">
        <authorList>
            <consortium name="Ensembl"/>
        </authorList>
    </citation>
    <scope>IDENTIFICATION</scope>
</reference>
<dbReference type="Proteomes" id="UP000472260">
    <property type="component" value="Unassembled WGS sequence"/>
</dbReference>
<organism evidence="4 5">
    <name type="scientific">Sinocyclocheilus anshuiensis</name>
    <dbReference type="NCBI Taxonomy" id="1608454"/>
    <lineage>
        <taxon>Eukaryota</taxon>
        <taxon>Metazoa</taxon>
        <taxon>Chordata</taxon>
        <taxon>Craniata</taxon>
        <taxon>Vertebrata</taxon>
        <taxon>Euteleostomi</taxon>
        <taxon>Actinopterygii</taxon>
        <taxon>Neopterygii</taxon>
        <taxon>Teleostei</taxon>
        <taxon>Ostariophysi</taxon>
        <taxon>Cypriniformes</taxon>
        <taxon>Cyprinidae</taxon>
        <taxon>Cyprininae</taxon>
        <taxon>Sinocyclocheilus</taxon>
    </lineage>
</organism>
<feature type="compositionally biased region" description="Basic and acidic residues" evidence="1">
    <location>
        <begin position="268"/>
        <end position="278"/>
    </location>
</feature>
<feature type="region of interest" description="Disordered" evidence="1">
    <location>
        <begin position="22"/>
        <end position="303"/>
    </location>
</feature>
<feature type="compositionally biased region" description="Polar residues" evidence="1">
    <location>
        <begin position="68"/>
        <end position="81"/>
    </location>
</feature>
<feature type="compositionally biased region" description="Polar residues" evidence="1">
    <location>
        <begin position="280"/>
        <end position="291"/>
    </location>
</feature>
<dbReference type="RefSeq" id="XP_016329136.1">
    <property type="nucleotide sequence ID" value="XM_016473650.1"/>
</dbReference>
<feature type="compositionally biased region" description="Polar residues" evidence="1">
    <location>
        <begin position="39"/>
        <end position="59"/>
    </location>
</feature>
<keyword evidence="2" id="KW-0472">Membrane</keyword>
<gene>
    <name evidence="4" type="primary">LOC107678410</name>
</gene>
<evidence type="ECO:0000256" key="3">
    <source>
        <dbReference type="SAM" id="SignalP"/>
    </source>
</evidence>
<dbReference type="AlphaFoldDB" id="A0A671TAA1"/>
<feature type="compositionally biased region" description="Polar residues" evidence="1">
    <location>
        <begin position="97"/>
        <end position="112"/>
    </location>
</feature>
<evidence type="ECO:0000313" key="4">
    <source>
        <dbReference type="Ensembl" id="ENSSANP00000106594.1"/>
    </source>
</evidence>
<dbReference type="KEGG" id="sanh:107678410"/>